<gene>
    <name evidence="2" type="ORF">NQV15_01645</name>
</gene>
<accession>A0ABY5MA64</accession>
<sequence length="72" mass="8058">MDLPLAWSVLLLVAGLWNVAIWPQFWRRIVKDERARTADGATTTFYRVHAVIIGLSFVFGVAIAVLGILTLF</sequence>
<dbReference type="RefSeq" id="WP_232403263.1">
    <property type="nucleotide sequence ID" value="NZ_CP102173.1"/>
</dbReference>
<keyword evidence="3" id="KW-1185">Reference proteome</keyword>
<keyword evidence="1" id="KW-0812">Transmembrane</keyword>
<organism evidence="2 3">
    <name type="scientific">Aeromicrobium wangtongii</name>
    <dbReference type="NCBI Taxonomy" id="2969247"/>
    <lineage>
        <taxon>Bacteria</taxon>
        <taxon>Bacillati</taxon>
        <taxon>Actinomycetota</taxon>
        <taxon>Actinomycetes</taxon>
        <taxon>Propionibacteriales</taxon>
        <taxon>Nocardioidaceae</taxon>
        <taxon>Aeromicrobium</taxon>
    </lineage>
</organism>
<name>A0ABY5MA64_9ACTN</name>
<keyword evidence="1" id="KW-1133">Transmembrane helix</keyword>
<reference evidence="2 3" key="1">
    <citation type="submission" date="2022-08" db="EMBL/GenBank/DDBJ databases">
        <title>novel species in genus Aeromicrobium.</title>
        <authorList>
            <person name="Ye L."/>
        </authorList>
    </citation>
    <scope>NUCLEOTIDE SEQUENCE [LARGE SCALE GENOMIC DNA]</scope>
    <source>
        <strain evidence="3">zg-Y1379</strain>
    </source>
</reference>
<proteinExistence type="predicted"/>
<evidence type="ECO:0000313" key="2">
    <source>
        <dbReference type="EMBL" id="UUP14041.1"/>
    </source>
</evidence>
<keyword evidence="1" id="KW-0472">Membrane</keyword>
<dbReference type="EMBL" id="CP102173">
    <property type="protein sequence ID" value="UUP14041.1"/>
    <property type="molecule type" value="Genomic_DNA"/>
</dbReference>
<evidence type="ECO:0000313" key="3">
    <source>
        <dbReference type="Proteomes" id="UP001316184"/>
    </source>
</evidence>
<feature type="transmembrane region" description="Helical" evidence="1">
    <location>
        <begin position="6"/>
        <end position="25"/>
    </location>
</feature>
<dbReference type="Proteomes" id="UP001316184">
    <property type="component" value="Chromosome"/>
</dbReference>
<protein>
    <recommendedName>
        <fullName evidence="4">Integral membrane protein</fullName>
    </recommendedName>
</protein>
<feature type="transmembrane region" description="Helical" evidence="1">
    <location>
        <begin position="46"/>
        <end position="69"/>
    </location>
</feature>
<dbReference type="InterPro" id="IPR058061">
    <property type="entry name" value="SCO4848-like"/>
</dbReference>
<dbReference type="NCBIfam" id="NF046117">
    <property type="entry name" value="SCO4848_fam"/>
    <property type="match status" value="1"/>
</dbReference>
<evidence type="ECO:0008006" key="4">
    <source>
        <dbReference type="Google" id="ProtNLM"/>
    </source>
</evidence>
<dbReference type="Pfam" id="PF26606">
    <property type="entry name" value="SCO4848"/>
    <property type="match status" value="1"/>
</dbReference>
<evidence type="ECO:0000256" key="1">
    <source>
        <dbReference type="SAM" id="Phobius"/>
    </source>
</evidence>